<evidence type="ECO:0000313" key="2">
    <source>
        <dbReference type="EMBL" id="CAL1543118.1"/>
    </source>
</evidence>
<reference evidence="2 3" key="1">
    <citation type="submission" date="2024-04" db="EMBL/GenBank/DDBJ databases">
        <authorList>
            <consortium name="Genoscope - CEA"/>
            <person name="William W."/>
        </authorList>
    </citation>
    <scope>NUCLEOTIDE SEQUENCE [LARGE SCALE GENOMIC DNA]</scope>
</reference>
<keyword evidence="3" id="KW-1185">Reference proteome</keyword>
<feature type="region of interest" description="Disordered" evidence="1">
    <location>
        <begin position="1"/>
        <end position="176"/>
    </location>
</feature>
<proteinExistence type="predicted"/>
<dbReference type="AlphaFoldDB" id="A0AAV2I8S9"/>
<accession>A0AAV2I8S9</accession>
<sequence length="779" mass="85440">MPPLATVAEERPRGFNACQTGQNWNDGEDRSRQGNNHFPVMPSQKLSPCPRKNLRPLLDSNVNRLTNHRDIGASPSCSSGCTSRSSSPRCAENRNRSNRCVLASKTDLRKGTMQNSGNGAPNSNCEERGCPNSVEIMSPWSAPSERSQSTLSCASNEETHELKQSRNMSGVQTGSRVNVDRSADVCQRNTRGEECVTGAKFDDAVSAVTWPADNTDISVKTGSNDAMGTSNTQNEACASSSGPVAVTRVSPLAVSGDKVQSRTSINLNNNKRLSLSSKTTLSEAKLSENGDILRKAKRPSKRSGLYTVMGRTDSVAGLLVGEEGFDSSKKIDNCNNDTRFGRRFGYNVAALNNNVSGLFETRLGGRQNVIGPYTHTLEGDWSESLQTGNTNRKSVTNLSSNENRSGKRMGYEATAQRDTMGSLITGNYRETIRSGRRSCQDGGYSSMADSNNLKSILCDPMPCNNNNNNMLLLARDLELQYSPSEICNESSLSREDSADVSNSGNTAYSPEYVSFIYSNHTLVDDLILEGADMDPEIPKNGANKLTREGSDNHLERIIRGMKYLDARVCLCTNNNSRYNDIFEVHCKPLQLCKPQGNGAQLKPFKCRSKSWVRPVSKVICTGTPANGEPNNGGKHQPMECTVLPASGAANEDLVLLCKPRRSKTPEIGYGTYKIIGGLSHRHPPPADLLANLKLPPHLVEYTEFMRRCPNFTIGRYDKSDPAYEMLLPANRTSQALKMQLKPFVYARNPRAGKYPPLYHDPVSTTRDLQWSLPAFVNAR</sequence>
<gene>
    <name evidence="2" type="ORF">GSLYS_00016652001</name>
</gene>
<evidence type="ECO:0000256" key="1">
    <source>
        <dbReference type="SAM" id="MobiDB-lite"/>
    </source>
</evidence>
<feature type="compositionally biased region" description="Low complexity" evidence="1">
    <location>
        <begin position="74"/>
        <end position="90"/>
    </location>
</feature>
<feature type="compositionally biased region" description="Polar residues" evidence="1">
    <location>
        <begin position="144"/>
        <end position="156"/>
    </location>
</feature>
<feature type="compositionally biased region" description="Polar residues" evidence="1">
    <location>
        <begin position="383"/>
        <end position="403"/>
    </location>
</feature>
<evidence type="ECO:0000313" key="3">
    <source>
        <dbReference type="Proteomes" id="UP001497497"/>
    </source>
</evidence>
<dbReference type="EMBL" id="CAXITT010000526">
    <property type="protein sequence ID" value="CAL1543118.1"/>
    <property type="molecule type" value="Genomic_DNA"/>
</dbReference>
<protein>
    <submittedName>
        <fullName evidence="2">Uncharacterized protein</fullName>
    </submittedName>
</protein>
<dbReference type="Proteomes" id="UP001497497">
    <property type="component" value="Unassembled WGS sequence"/>
</dbReference>
<feature type="region of interest" description="Disordered" evidence="1">
    <location>
        <begin position="381"/>
        <end position="408"/>
    </location>
</feature>
<feature type="compositionally biased region" description="Polar residues" evidence="1">
    <location>
        <begin position="112"/>
        <end position="124"/>
    </location>
</feature>
<organism evidence="2 3">
    <name type="scientific">Lymnaea stagnalis</name>
    <name type="common">Great pond snail</name>
    <name type="synonym">Helix stagnalis</name>
    <dbReference type="NCBI Taxonomy" id="6523"/>
    <lineage>
        <taxon>Eukaryota</taxon>
        <taxon>Metazoa</taxon>
        <taxon>Spiralia</taxon>
        <taxon>Lophotrochozoa</taxon>
        <taxon>Mollusca</taxon>
        <taxon>Gastropoda</taxon>
        <taxon>Heterobranchia</taxon>
        <taxon>Euthyneura</taxon>
        <taxon>Panpulmonata</taxon>
        <taxon>Hygrophila</taxon>
        <taxon>Lymnaeoidea</taxon>
        <taxon>Lymnaeidae</taxon>
        <taxon>Lymnaea</taxon>
    </lineage>
</organism>
<name>A0AAV2I8S9_LYMST</name>
<feature type="compositionally biased region" description="Polar residues" evidence="1">
    <location>
        <begin position="165"/>
        <end position="176"/>
    </location>
</feature>
<comment type="caution">
    <text evidence="2">The sequence shown here is derived from an EMBL/GenBank/DDBJ whole genome shotgun (WGS) entry which is preliminary data.</text>
</comment>